<evidence type="ECO:0000313" key="1">
    <source>
        <dbReference type="EMBL" id="KAL3521073.1"/>
    </source>
</evidence>
<comment type="caution">
    <text evidence="1">The sequence shown here is derived from an EMBL/GenBank/DDBJ whole genome shotgun (WGS) entry which is preliminary data.</text>
</comment>
<keyword evidence="2" id="KW-1185">Reference proteome</keyword>
<evidence type="ECO:0000313" key="2">
    <source>
        <dbReference type="Proteomes" id="UP001630127"/>
    </source>
</evidence>
<dbReference type="EMBL" id="JBJUIK010000008">
    <property type="protein sequence ID" value="KAL3521073.1"/>
    <property type="molecule type" value="Genomic_DNA"/>
</dbReference>
<dbReference type="Proteomes" id="UP001630127">
    <property type="component" value="Unassembled WGS sequence"/>
</dbReference>
<name>A0ABD2ZTY4_9GENT</name>
<gene>
    <name evidence="1" type="ORF">ACH5RR_019222</name>
</gene>
<protein>
    <submittedName>
        <fullName evidence="1">Uncharacterized protein</fullName>
    </submittedName>
</protein>
<proteinExistence type="predicted"/>
<sequence length="375" mass="43443">MLLESGRPKQTTSVAKYFEKFEDCRIDMLDLKLEIDEIYFIEKFFIGLYWNIQVKLWEFRSPAKILFEAYLRANFEETLIKKVEAKENQTISSSANTLEDKGDLLGKICHRNSSDANCQMEEEIVGAKNNEDVQKACELMMHEKVLSMSKEDVVKVFDNMSDKETMEENLKQFDKDDQITTLAIDTLEDKGNLREESCHRSSSLVRAGSKETVGGNSDVDKYDFKPYSNLFTKWIEDASDSSAHVVNIVDNEIKGIVENIAHESAYVNSLSYEYYQKIYNYSMEALSTNNSSYPKNDQAIGCERTYGDLKVIKHNHVFDEMFHSQSMELNFRNNYPLEMDETYIKTSFDSSGFILEIENRVFSDENVETKTKDDY</sequence>
<reference evidence="1 2" key="1">
    <citation type="submission" date="2024-11" db="EMBL/GenBank/DDBJ databases">
        <title>A near-complete genome assembly of Cinchona calisaya.</title>
        <authorList>
            <person name="Lian D.C."/>
            <person name="Zhao X.W."/>
            <person name="Wei L."/>
        </authorList>
    </citation>
    <scope>NUCLEOTIDE SEQUENCE [LARGE SCALE GENOMIC DNA]</scope>
    <source>
        <tissue evidence="1">Nenye</tissue>
    </source>
</reference>
<accession>A0ABD2ZTY4</accession>
<organism evidence="1 2">
    <name type="scientific">Cinchona calisaya</name>
    <dbReference type="NCBI Taxonomy" id="153742"/>
    <lineage>
        <taxon>Eukaryota</taxon>
        <taxon>Viridiplantae</taxon>
        <taxon>Streptophyta</taxon>
        <taxon>Embryophyta</taxon>
        <taxon>Tracheophyta</taxon>
        <taxon>Spermatophyta</taxon>
        <taxon>Magnoliopsida</taxon>
        <taxon>eudicotyledons</taxon>
        <taxon>Gunneridae</taxon>
        <taxon>Pentapetalae</taxon>
        <taxon>asterids</taxon>
        <taxon>lamiids</taxon>
        <taxon>Gentianales</taxon>
        <taxon>Rubiaceae</taxon>
        <taxon>Cinchonoideae</taxon>
        <taxon>Cinchoneae</taxon>
        <taxon>Cinchona</taxon>
    </lineage>
</organism>
<dbReference type="AlphaFoldDB" id="A0ABD2ZTY4"/>